<sequence length="386" mass="43830">MTATRRKHWKLQCLAVLLFIACALLLKRIHSSPSSRGGVHLEVSIARSQEDDAELRARIIRLAEEAKSLDDAASVDIVHAGTNATYVLRTLARGEFIEAPDRWCSGKAGKPKKHVIPYLRTCFPEVLKLNKTRIRETLRLVRDKFRSAGIPTVITYGSLMGSLRYHRRMPFDCDYDLLVHQADRDRAMQAVLQLAQNPDNRMRIYDLQSMTGCVQIGLDCKPDTDWLKPETWREFGSGVEFHKGIPVGRTWKAYPALMGECAINLDIFVSTHDDVVMERLEEYTPLYRPLEGTLVRVFEGGREYLENYYGSSLDVCIPKSPQSIRGVVHSLPKPCRRLQVPCDDLDVLYPRIVRFSSPDNATIYEVGLEVDSGGRCWINSVFRSTS</sequence>
<feature type="chain" id="PRO_5043132333" evidence="1">
    <location>
        <begin position="32"/>
        <end position="386"/>
    </location>
</feature>
<dbReference type="WBParaSite" id="MCU_007879-RA">
    <property type="protein sequence ID" value="MCU_007879-RA"/>
    <property type="gene ID" value="MCU_007879"/>
</dbReference>
<dbReference type="Proteomes" id="UP000267029">
    <property type="component" value="Unassembled WGS sequence"/>
</dbReference>
<dbReference type="OrthoDB" id="419198at2759"/>
<gene>
    <name evidence="2" type="ORF">MCOS_LOCUS9114</name>
</gene>
<evidence type="ECO:0000313" key="3">
    <source>
        <dbReference type="Proteomes" id="UP000267029"/>
    </source>
</evidence>
<evidence type="ECO:0000256" key="1">
    <source>
        <dbReference type="SAM" id="SignalP"/>
    </source>
</evidence>
<dbReference type="AlphaFoldDB" id="A0A0R3UMX1"/>
<protein>
    <submittedName>
        <fullName evidence="4">LicD family protein</fullName>
    </submittedName>
</protein>
<accession>A0A0R3UMX1</accession>
<feature type="signal peptide" evidence="1">
    <location>
        <begin position="1"/>
        <end position="31"/>
    </location>
</feature>
<dbReference type="EMBL" id="UXSR01005644">
    <property type="protein sequence ID" value="VDD83111.1"/>
    <property type="molecule type" value="Genomic_DNA"/>
</dbReference>
<keyword evidence="1" id="KW-0732">Signal</keyword>
<evidence type="ECO:0000313" key="4">
    <source>
        <dbReference type="WBParaSite" id="MCU_007879-RA"/>
    </source>
</evidence>
<keyword evidence="3" id="KW-1185">Reference proteome</keyword>
<evidence type="ECO:0000313" key="2">
    <source>
        <dbReference type="EMBL" id="VDD83111.1"/>
    </source>
</evidence>
<dbReference type="PROSITE" id="PS51257">
    <property type="entry name" value="PROKAR_LIPOPROTEIN"/>
    <property type="match status" value="1"/>
</dbReference>
<name>A0A0R3UMX1_MESCO</name>
<proteinExistence type="predicted"/>
<reference evidence="2 3" key="1">
    <citation type="submission" date="2018-10" db="EMBL/GenBank/DDBJ databases">
        <authorList>
            <consortium name="Pathogen Informatics"/>
        </authorList>
    </citation>
    <scope>NUCLEOTIDE SEQUENCE [LARGE SCALE GENOMIC DNA]</scope>
</reference>
<reference evidence="4" key="2">
    <citation type="submission" date="2019-11" db="UniProtKB">
        <authorList>
            <consortium name="WormBaseParasite"/>
        </authorList>
    </citation>
    <scope>IDENTIFICATION</scope>
</reference>
<organism evidence="2 3">
    <name type="scientific">Mesocestoides corti</name>
    <name type="common">Flatworm</name>
    <dbReference type="NCBI Taxonomy" id="53468"/>
    <lineage>
        <taxon>Eukaryota</taxon>
        <taxon>Metazoa</taxon>
        <taxon>Spiralia</taxon>
        <taxon>Lophotrochozoa</taxon>
        <taxon>Platyhelminthes</taxon>
        <taxon>Cestoda</taxon>
        <taxon>Eucestoda</taxon>
        <taxon>Cyclophyllidea</taxon>
        <taxon>Mesocestoididae</taxon>
        <taxon>Mesocestoides</taxon>
    </lineage>
</organism>